<keyword evidence="4" id="KW-1185">Reference proteome</keyword>
<feature type="region of interest" description="Disordered" evidence="2">
    <location>
        <begin position="1"/>
        <end position="21"/>
    </location>
</feature>
<gene>
    <name evidence="3" type="primary">LOC125539186</name>
</gene>
<dbReference type="PANTHER" id="PTHR31495:SF14">
    <property type="entry name" value="CALEOSIN"/>
    <property type="match status" value="1"/>
</dbReference>
<dbReference type="EnsemblPlants" id="TuG1812G0200004364.01.T04">
    <property type="protein sequence ID" value="TuG1812G0200004364.01.T04"/>
    <property type="gene ID" value="TuG1812G0200004364.01"/>
</dbReference>
<feature type="compositionally biased region" description="Basic and acidic residues" evidence="2">
    <location>
        <begin position="1"/>
        <end position="13"/>
    </location>
</feature>
<reference evidence="3" key="2">
    <citation type="submission" date="2018-03" db="EMBL/GenBank/DDBJ databases">
        <title>The Triticum urartu genome reveals the dynamic nature of wheat genome evolution.</title>
        <authorList>
            <person name="Ling H."/>
            <person name="Ma B."/>
            <person name="Shi X."/>
            <person name="Liu H."/>
            <person name="Dong L."/>
            <person name="Sun H."/>
            <person name="Cao Y."/>
            <person name="Gao Q."/>
            <person name="Zheng S."/>
            <person name="Li Y."/>
            <person name="Yu Y."/>
            <person name="Du H."/>
            <person name="Qi M."/>
            <person name="Li Y."/>
            <person name="Yu H."/>
            <person name="Cui Y."/>
            <person name="Wang N."/>
            <person name="Chen C."/>
            <person name="Wu H."/>
            <person name="Zhao Y."/>
            <person name="Zhang J."/>
            <person name="Li Y."/>
            <person name="Zhou W."/>
            <person name="Zhang B."/>
            <person name="Hu W."/>
            <person name="Eijk M."/>
            <person name="Tang J."/>
            <person name="Witsenboer H."/>
            <person name="Zhao S."/>
            <person name="Li Z."/>
            <person name="Zhang A."/>
            <person name="Wang D."/>
            <person name="Liang C."/>
        </authorList>
    </citation>
    <scope>NUCLEOTIDE SEQUENCE [LARGE SCALE GENOMIC DNA]</scope>
    <source>
        <strain evidence="3">cv. G1812</strain>
    </source>
</reference>
<dbReference type="Proteomes" id="UP000015106">
    <property type="component" value="Chromosome 2"/>
</dbReference>
<reference evidence="4" key="1">
    <citation type="journal article" date="2013" name="Nature">
        <title>Draft genome of the wheat A-genome progenitor Triticum urartu.</title>
        <authorList>
            <person name="Ling H.Q."/>
            <person name="Zhao S."/>
            <person name="Liu D."/>
            <person name="Wang J."/>
            <person name="Sun H."/>
            <person name="Zhang C."/>
            <person name="Fan H."/>
            <person name="Li D."/>
            <person name="Dong L."/>
            <person name="Tao Y."/>
            <person name="Gao C."/>
            <person name="Wu H."/>
            <person name="Li Y."/>
            <person name="Cui Y."/>
            <person name="Guo X."/>
            <person name="Zheng S."/>
            <person name="Wang B."/>
            <person name="Yu K."/>
            <person name="Liang Q."/>
            <person name="Yang W."/>
            <person name="Lou X."/>
            <person name="Chen J."/>
            <person name="Feng M."/>
            <person name="Jian J."/>
            <person name="Zhang X."/>
            <person name="Luo G."/>
            <person name="Jiang Y."/>
            <person name="Liu J."/>
            <person name="Wang Z."/>
            <person name="Sha Y."/>
            <person name="Zhang B."/>
            <person name="Wu H."/>
            <person name="Tang D."/>
            <person name="Shen Q."/>
            <person name="Xue P."/>
            <person name="Zou S."/>
            <person name="Wang X."/>
            <person name="Liu X."/>
            <person name="Wang F."/>
            <person name="Yang Y."/>
            <person name="An X."/>
            <person name="Dong Z."/>
            <person name="Zhang K."/>
            <person name="Zhang X."/>
            <person name="Luo M.C."/>
            <person name="Dvorak J."/>
            <person name="Tong Y."/>
            <person name="Wang J."/>
            <person name="Yang H."/>
            <person name="Li Z."/>
            <person name="Wang D."/>
            <person name="Zhang A."/>
            <person name="Wang J."/>
        </authorList>
    </citation>
    <scope>NUCLEOTIDE SEQUENCE</scope>
    <source>
        <strain evidence="4">cv. G1812</strain>
    </source>
</reference>
<evidence type="ECO:0000256" key="1">
    <source>
        <dbReference type="ARBA" id="ARBA00006765"/>
    </source>
</evidence>
<dbReference type="Gramene" id="TuG1812G0200004364.01.T04">
    <property type="protein sequence ID" value="TuG1812G0200004364.01.T04"/>
    <property type="gene ID" value="TuG1812G0200004364.01"/>
</dbReference>
<sequence length="275" mass="31405">MAEEATRAVREEELSPVAEGAPVTARRPVRADLEKRIPKPYLARALVAPDVYHPGGSKEGGHQHRQRSVLQQHVAFFDMDGDGVIYPWETYQGLRALGFNMIVSILIAIGIHTTLSYTTLHVSLEMVRINSRNILHGPRLIQFPVVPIVFRTQSWVPSLLFPIYIDNIHRAKHGSDTATYDSEGRYMPVNFENIFSKNASPDKLTFREIWMMTDGQRQANDPFGWVASKGEWMLLYMLAKDEEGNLPREAIRRCFDGSLFEFIADERRQAHGKRQ</sequence>
<dbReference type="GO" id="GO:0004497">
    <property type="term" value="F:monooxygenase activity"/>
    <property type="evidence" value="ECO:0007669"/>
    <property type="project" value="TreeGrafter"/>
</dbReference>
<protein>
    <recommendedName>
        <fullName evidence="5">Caleosin</fullName>
    </recommendedName>
</protein>
<reference evidence="3" key="3">
    <citation type="submission" date="2022-06" db="UniProtKB">
        <authorList>
            <consortium name="EnsemblPlants"/>
        </authorList>
    </citation>
    <scope>IDENTIFICATION</scope>
</reference>
<organism evidence="3 4">
    <name type="scientific">Triticum urartu</name>
    <name type="common">Red wild einkorn</name>
    <name type="synonym">Crithodium urartu</name>
    <dbReference type="NCBI Taxonomy" id="4572"/>
    <lineage>
        <taxon>Eukaryota</taxon>
        <taxon>Viridiplantae</taxon>
        <taxon>Streptophyta</taxon>
        <taxon>Embryophyta</taxon>
        <taxon>Tracheophyta</taxon>
        <taxon>Spermatophyta</taxon>
        <taxon>Magnoliopsida</taxon>
        <taxon>Liliopsida</taxon>
        <taxon>Poales</taxon>
        <taxon>Poaceae</taxon>
        <taxon>BOP clade</taxon>
        <taxon>Pooideae</taxon>
        <taxon>Triticodae</taxon>
        <taxon>Triticeae</taxon>
        <taxon>Triticinae</taxon>
        <taxon>Triticum</taxon>
    </lineage>
</organism>
<dbReference type="Pfam" id="PF05042">
    <property type="entry name" value="Caleosin"/>
    <property type="match status" value="2"/>
</dbReference>
<accession>A0A8R7TKQ0</accession>
<comment type="similarity">
    <text evidence="1">Belongs to the caleosin family.</text>
</comment>
<proteinExistence type="inferred from homology"/>
<dbReference type="InterPro" id="IPR007736">
    <property type="entry name" value="Caleosin-related"/>
</dbReference>
<dbReference type="GO" id="GO:0005509">
    <property type="term" value="F:calcium ion binding"/>
    <property type="evidence" value="ECO:0007669"/>
    <property type="project" value="TreeGrafter"/>
</dbReference>
<evidence type="ECO:0000256" key="2">
    <source>
        <dbReference type="SAM" id="MobiDB-lite"/>
    </source>
</evidence>
<dbReference type="PANTHER" id="PTHR31495">
    <property type="entry name" value="PEROXYGENASE 3-RELATED"/>
    <property type="match status" value="1"/>
</dbReference>
<evidence type="ECO:0000313" key="4">
    <source>
        <dbReference type="Proteomes" id="UP000015106"/>
    </source>
</evidence>
<evidence type="ECO:0000313" key="3">
    <source>
        <dbReference type="EnsemblPlants" id="TuG1812G0200004364.01.T04"/>
    </source>
</evidence>
<evidence type="ECO:0008006" key="5">
    <source>
        <dbReference type="Google" id="ProtNLM"/>
    </source>
</evidence>
<dbReference type="AlphaFoldDB" id="A0A8R7TKQ0"/>
<name>A0A8R7TKQ0_TRIUA</name>